<reference evidence="2 3" key="1">
    <citation type="submission" date="2009-01" db="EMBL/GenBank/DDBJ databases">
        <authorList>
            <person name="Qin X."/>
            <person name="Bachman B."/>
            <person name="Battles P."/>
            <person name="Bell A."/>
            <person name="Bess C."/>
            <person name="Bickham C."/>
            <person name="Chaboub L."/>
            <person name="Chen D."/>
            <person name="Coyle M."/>
            <person name="Deiros D.R."/>
            <person name="Dinh H."/>
            <person name="Forbes L."/>
            <person name="Fowler G."/>
            <person name="Francisco L."/>
            <person name="Fu Q."/>
            <person name="Gubbala S."/>
            <person name="Hale W."/>
            <person name="Han Y."/>
            <person name="Hemphill L."/>
            <person name="Highlander S.K."/>
            <person name="Hirani K."/>
            <person name="Hogues M."/>
            <person name="Jackson L."/>
            <person name="Jakkamsetti A."/>
            <person name="Javaid M."/>
            <person name="Jiang H."/>
            <person name="Korchina V."/>
            <person name="Kovar C."/>
            <person name="Lara F."/>
            <person name="Lee S."/>
            <person name="Mata R."/>
            <person name="Mathew T."/>
            <person name="Moen C."/>
            <person name="Morales K."/>
            <person name="Munidasa M."/>
            <person name="Nazareth L."/>
            <person name="Ngo R."/>
            <person name="Nguyen L."/>
            <person name="Okwuonu G."/>
            <person name="Ongeri F."/>
            <person name="Patil S."/>
            <person name="Petrosino J."/>
            <person name="Pham C."/>
            <person name="Pham P."/>
            <person name="Pu L.-L."/>
            <person name="Puazo M."/>
            <person name="Raj R."/>
            <person name="Reid J."/>
            <person name="Rouhana J."/>
            <person name="Saada N."/>
            <person name="Shang Y."/>
            <person name="Simmons D."/>
            <person name="Thornton R."/>
            <person name="Warren J."/>
            <person name="Weissenberger G."/>
            <person name="Zhang J."/>
            <person name="Zhang L."/>
            <person name="Zhou C."/>
            <person name="Zhu D."/>
            <person name="Muzny D."/>
            <person name="Worley K."/>
            <person name="Gibbs R."/>
        </authorList>
    </citation>
    <scope>NUCLEOTIDE SEQUENCE [LARGE SCALE GENOMIC DNA]</scope>
    <source>
        <strain evidence="2 3">ATCC 33300</strain>
    </source>
</reference>
<feature type="region of interest" description="Disordered" evidence="1">
    <location>
        <begin position="552"/>
        <end position="572"/>
    </location>
</feature>
<evidence type="ECO:0000313" key="2">
    <source>
        <dbReference type="EMBL" id="EEI92547.1"/>
    </source>
</evidence>
<dbReference type="Proteomes" id="UP000006241">
    <property type="component" value="Unassembled WGS sequence"/>
</dbReference>
<comment type="caution">
    <text evidence="2">The sequence shown here is derived from an EMBL/GenBank/DDBJ whole genome shotgun (WGS) entry which is preliminary data.</text>
</comment>
<dbReference type="HOGENOM" id="CLU_026001_0_1_10"/>
<accession>C2FX34</accession>
<dbReference type="Pfam" id="PF08811">
    <property type="entry name" value="DUF1800"/>
    <property type="match status" value="1"/>
</dbReference>
<organism evidence="2 3">
    <name type="scientific">Sphingobacterium spiritivorum ATCC 33300</name>
    <dbReference type="NCBI Taxonomy" id="525372"/>
    <lineage>
        <taxon>Bacteria</taxon>
        <taxon>Pseudomonadati</taxon>
        <taxon>Bacteroidota</taxon>
        <taxon>Sphingobacteriia</taxon>
        <taxon>Sphingobacteriales</taxon>
        <taxon>Sphingobacteriaceae</taxon>
        <taxon>Sphingobacterium</taxon>
    </lineage>
</organism>
<dbReference type="AlphaFoldDB" id="C2FX34"/>
<evidence type="ECO:0000313" key="3">
    <source>
        <dbReference type="Proteomes" id="UP000006241"/>
    </source>
</evidence>
<gene>
    <name evidence="2" type="ORF">HMPREF0765_1890</name>
</gene>
<evidence type="ECO:0008006" key="4">
    <source>
        <dbReference type="Google" id="ProtNLM"/>
    </source>
</evidence>
<dbReference type="EMBL" id="ACHB01000045">
    <property type="protein sequence ID" value="EEI92547.1"/>
    <property type="molecule type" value="Genomic_DNA"/>
</dbReference>
<proteinExistence type="predicted"/>
<name>C2FX34_SPHSI</name>
<dbReference type="InterPro" id="IPR014917">
    <property type="entry name" value="DUF1800"/>
</dbReference>
<protein>
    <recommendedName>
        <fullName evidence="4">DUF1800 domain-containing protein</fullName>
    </recommendedName>
</protein>
<sequence>MQGSSCKFIQLKMPPMKVMIRIAVVLFISLSFLPGSYSQEVKVKGSFPYKQKGLTEKEAIVHLLSRFTYGFDQQQIEKVEKQGLEKWFRQQLEGNIKDDRLNNLMDNYADVLLSNRAIDSLYPRSARVRRQAVKEGFISKDSIDNSKQYYKEAIRKFMEVKGYRPENELNRQFLASKIVRAVYSQNQLREVMTDFWFNHFNVSFTKGQAAPFIPNYEAYVIRPNALGDFQDLLLATAKAPAMLMYLDNFSSVADNPKSKGKKGLNENYARELMELHTLGVDGGYTQKDVTEAARVLTGWTIYPMQGYGNVQKENIANNKNNVTEGDFLFLANRHDKGTKTVLAHTFSNKGYEEGVELLKMLASKPQTAEFIVHKLAVRFVSDNPSPVLVNRMKDAFLKNNGDISAVLTMMVYSPEFWDKKTIDQKIKTPFELAISAVRGLDADVNNPIKLNNWVTRMGEQKYHYIAPTGFPDKSDYWINTGSLLNRMNFGLSFTSENNSGVEVDLMRVTEGREPESAEQALEVFGRKLLPDADMDALKKRLTPLLTQQDLQEKVSAASQKNRDKGMMQDDPAQVQKISTKNKNQTNAMLAQIVGLIIGSPEFQRR</sequence>
<evidence type="ECO:0000256" key="1">
    <source>
        <dbReference type="SAM" id="MobiDB-lite"/>
    </source>
</evidence>